<organism evidence="5 6">
    <name type="scientific">Pseudorhodoplanes sinuspersici</name>
    <dbReference type="NCBI Taxonomy" id="1235591"/>
    <lineage>
        <taxon>Bacteria</taxon>
        <taxon>Pseudomonadati</taxon>
        <taxon>Pseudomonadota</taxon>
        <taxon>Alphaproteobacteria</taxon>
        <taxon>Hyphomicrobiales</taxon>
        <taxon>Pseudorhodoplanes</taxon>
    </lineage>
</organism>
<dbReference type="KEGG" id="psin:CAK95_07170"/>
<reference evidence="5 6" key="1">
    <citation type="submission" date="2017-05" db="EMBL/GenBank/DDBJ databases">
        <title>Full genome sequence of Pseudorhodoplanes sinuspersici.</title>
        <authorList>
            <person name="Dastgheib S.M.M."/>
            <person name="Shavandi M."/>
            <person name="Tirandaz H."/>
        </authorList>
    </citation>
    <scope>NUCLEOTIDE SEQUENCE [LARGE SCALE GENOMIC DNA]</scope>
    <source>
        <strain evidence="5 6">RIPI110</strain>
    </source>
</reference>
<comment type="similarity">
    <text evidence="1">Belongs to the leucine-binding protein family.</text>
</comment>
<evidence type="ECO:0000256" key="1">
    <source>
        <dbReference type="ARBA" id="ARBA00010062"/>
    </source>
</evidence>
<keyword evidence="2" id="KW-0732">Signal</keyword>
<dbReference type="EMBL" id="CP021112">
    <property type="protein sequence ID" value="ARP98883.1"/>
    <property type="molecule type" value="Genomic_DNA"/>
</dbReference>
<protein>
    <submittedName>
        <fullName evidence="5">ABC transporter permease</fullName>
    </submittedName>
</protein>
<dbReference type="OrthoDB" id="5794591at2"/>
<dbReference type="SUPFAM" id="SSF53822">
    <property type="entry name" value="Periplasmic binding protein-like I"/>
    <property type="match status" value="1"/>
</dbReference>
<keyword evidence="3" id="KW-0813">Transport</keyword>
<name>A0A1W6ZNA4_9HYPH</name>
<evidence type="ECO:0000256" key="3">
    <source>
        <dbReference type="ARBA" id="ARBA00022970"/>
    </source>
</evidence>
<feature type="domain" description="Leucine-binding protein" evidence="4">
    <location>
        <begin position="28"/>
        <end position="366"/>
    </location>
</feature>
<dbReference type="InterPro" id="IPR028082">
    <property type="entry name" value="Peripla_BP_I"/>
</dbReference>
<evidence type="ECO:0000313" key="6">
    <source>
        <dbReference type="Proteomes" id="UP000194137"/>
    </source>
</evidence>
<evidence type="ECO:0000256" key="2">
    <source>
        <dbReference type="ARBA" id="ARBA00022729"/>
    </source>
</evidence>
<dbReference type="InterPro" id="IPR028081">
    <property type="entry name" value="Leu-bd"/>
</dbReference>
<dbReference type="Gene3D" id="3.40.50.2300">
    <property type="match status" value="2"/>
</dbReference>
<dbReference type="InterPro" id="IPR051010">
    <property type="entry name" value="BCAA_transport"/>
</dbReference>
<gene>
    <name evidence="5" type="ORF">CAK95_07170</name>
</gene>
<dbReference type="RefSeq" id="WP_086087295.1">
    <property type="nucleotide sequence ID" value="NZ_CP021112.1"/>
</dbReference>
<dbReference type="Proteomes" id="UP000194137">
    <property type="component" value="Chromosome"/>
</dbReference>
<dbReference type="AlphaFoldDB" id="A0A1W6ZNA4"/>
<evidence type="ECO:0000259" key="4">
    <source>
        <dbReference type="Pfam" id="PF13458"/>
    </source>
</evidence>
<dbReference type="Pfam" id="PF13458">
    <property type="entry name" value="Peripla_BP_6"/>
    <property type="match status" value="1"/>
</dbReference>
<accession>A0A1W6ZNA4</accession>
<keyword evidence="3" id="KW-0029">Amino-acid transport</keyword>
<sequence length="402" mass="43650">MEKKGLLAFFAVYLSLFPIAAFGSDGVIRIGVLNDQSSVFADSTGAGSVLAARMAAEEFGNKIGDMPIEVISADHQNKPDVGSNIARRWFDLEKVDVIVDLGNSAVALAVNEIAREKNKAIVVSAGGSTALTGKACSPNTIHWTYDTWSQSYAIGSALVKAGYPTWFFITADYTFGYNLRDETTAVVLKQGGKVLGSVRHPINSSDFSSFLLQAQSSGAKMVALANGGADTANAIKQAREFQLHKAGLGIVGLSTMITDIHALGLETTQGLFVTETFYWDLNDGTRAWSKKWGDRNNQRKPTMMQAGVYAGVLHYLKAVKALGKPDDGRQVVAKMKELKTDDPLFGQGYIRPNGRKIHDQYVFRVKSPDKSKSPWDYYELVSKTSGEESFLPLKDSGCALVH</sequence>
<dbReference type="STRING" id="1235591.CAK95_07170"/>
<proteinExistence type="inferred from homology"/>
<dbReference type="PANTHER" id="PTHR30483">
    <property type="entry name" value="LEUCINE-SPECIFIC-BINDING PROTEIN"/>
    <property type="match status" value="1"/>
</dbReference>
<dbReference type="GO" id="GO:0006865">
    <property type="term" value="P:amino acid transport"/>
    <property type="evidence" value="ECO:0007669"/>
    <property type="project" value="UniProtKB-KW"/>
</dbReference>
<dbReference type="PANTHER" id="PTHR30483:SF6">
    <property type="entry name" value="PERIPLASMIC BINDING PROTEIN OF ABC TRANSPORTER FOR NATURAL AMINO ACIDS"/>
    <property type="match status" value="1"/>
</dbReference>
<evidence type="ECO:0000313" key="5">
    <source>
        <dbReference type="EMBL" id="ARP98883.1"/>
    </source>
</evidence>
<keyword evidence="6" id="KW-1185">Reference proteome</keyword>
<dbReference type="CDD" id="cd06327">
    <property type="entry name" value="PBP1_SBP-like"/>
    <property type="match status" value="1"/>
</dbReference>